<dbReference type="InterPro" id="IPR051059">
    <property type="entry name" value="VerF-like"/>
</dbReference>
<evidence type="ECO:0000256" key="9">
    <source>
        <dbReference type="ARBA" id="ARBA00023242"/>
    </source>
</evidence>
<dbReference type="SUPFAM" id="SSF57701">
    <property type="entry name" value="Zn2/Cys6 DNA-binding domain"/>
    <property type="match status" value="1"/>
</dbReference>
<evidence type="ECO:0000256" key="7">
    <source>
        <dbReference type="ARBA" id="ARBA00023125"/>
    </source>
</evidence>
<dbReference type="GO" id="GO:0006351">
    <property type="term" value="P:DNA-templated transcription"/>
    <property type="evidence" value="ECO:0007669"/>
    <property type="project" value="InterPro"/>
</dbReference>
<evidence type="ECO:0000256" key="5">
    <source>
        <dbReference type="ARBA" id="ARBA00022833"/>
    </source>
</evidence>
<dbReference type="InterPro" id="IPR036864">
    <property type="entry name" value="Zn2-C6_fun-type_DNA-bd_sf"/>
</dbReference>
<dbReference type="CDD" id="cd00067">
    <property type="entry name" value="GAL4"/>
    <property type="match status" value="1"/>
</dbReference>
<evidence type="ECO:0000256" key="8">
    <source>
        <dbReference type="ARBA" id="ARBA00023163"/>
    </source>
</evidence>
<evidence type="ECO:0000259" key="10">
    <source>
        <dbReference type="PROSITE" id="PS50048"/>
    </source>
</evidence>
<keyword evidence="6" id="KW-0805">Transcription regulation</keyword>
<dbReference type="Pfam" id="PF04082">
    <property type="entry name" value="Fungal_trans"/>
    <property type="match status" value="1"/>
</dbReference>
<dbReference type="AlphaFoldDB" id="A0A0U5GE74"/>
<dbReference type="OMA" id="CPIIHKP"/>
<keyword evidence="4" id="KW-0863">Zinc-finger</keyword>
<proteinExistence type="predicted"/>
<evidence type="ECO:0000256" key="1">
    <source>
        <dbReference type="ARBA" id="ARBA00004123"/>
    </source>
</evidence>
<keyword evidence="5" id="KW-0862">Zinc</keyword>
<dbReference type="GO" id="GO:0008270">
    <property type="term" value="F:zinc ion binding"/>
    <property type="evidence" value="ECO:0007669"/>
    <property type="project" value="UniProtKB-KW"/>
</dbReference>
<dbReference type="GO" id="GO:0000981">
    <property type="term" value="F:DNA-binding transcription factor activity, RNA polymerase II-specific"/>
    <property type="evidence" value="ECO:0007669"/>
    <property type="project" value="InterPro"/>
</dbReference>
<evidence type="ECO:0000256" key="6">
    <source>
        <dbReference type="ARBA" id="ARBA00023015"/>
    </source>
</evidence>
<keyword evidence="12" id="KW-1185">Reference proteome</keyword>
<dbReference type="CDD" id="cd12148">
    <property type="entry name" value="fungal_TF_MHR"/>
    <property type="match status" value="1"/>
</dbReference>
<accession>A0A0U5GE74</accession>
<evidence type="ECO:0000256" key="3">
    <source>
        <dbReference type="ARBA" id="ARBA00022737"/>
    </source>
</evidence>
<comment type="subcellular location">
    <subcellularLocation>
        <location evidence="1">Nucleus</location>
    </subcellularLocation>
</comment>
<dbReference type="GO" id="GO:0000785">
    <property type="term" value="C:chromatin"/>
    <property type="evidence" value="ECO:0007669"/>
    <property type="project" value="TreeGrafter"/>
</dbReference>
<dbReference type="STRING" id="454130.A0A0U5GE74"/>
<name>A0A0U5GE74_ASPCI</name>
<dbReference type="InterPro" id="IPR007219">
    <property type="entry name" value="XnlR_reg_dom"/>
</dbReference>
<evidence type="ECO:0000256" key="2">
    <source>
        <dbReference type="ARBA" id="ARBA00022723"/>
    </source>
</evidence>
<keyword evidence="7" id="KW-0238">DNA-binding</keyword>
<keyword evidence="9" id="KW-0539">Nucleus</keyword>
<dbReference type="PROSITE" id="PS50048">
    <property type="entry name" value="ZN2_CY6_FUNGAL_2"/>
    <property type="match status" value="1"/>
</dbReference>
<feature type="domain" description="Zn(2)-C6 fungal-type" evidence="10">
    <location>
        <begin position="97"/>
        <end position="126"/>
    </location>
</feature>
<keyword evidence="3" id="KW-0677">Repeat</keyword>
<dbReference type="PANTHER" id="PTHR40626">
    <property type="entry name" value="MIP31509P"/>
    <property type="match status" value="1"/>
</dbReference>
<evidence type="ECO:0000313" key="11">
    <source>
        <dbReference type="EMBL" id="CEL10032.1"/>
    </source>
</evidence>
<dbReference type="PANTHER" id="PTHR40626:SF3">
    <property type="entry name" value="TRANSCRIPTION FACTOR WITH C2H2 AND ZN(2)-CYS(6) DNA BINDING DOMAIN (EUROFUNG)-RELATED"/>
    <property type="match status" value="1"/>
</dbReference>
<evidence type="ECO:0000256" key="4">
    <source>
        <dbReference type="ARBA" id="ARBA00022771"/>
    </source>
</evidence>
<sequence>MPQLDSTHCPRFGKSWGQLDPALVAKPQAGNFIWELGLLQAAFPAPYTSPCRNRATTAHNVLPPSVVRSTLNAIGCATVETALIALPAAPRPKKRRACDRCVRLKKACSQSSPCEACHAKNHECTYQYADRTRGADSNSSPAVDTSILDFVTGFDTYSTPSDAFTSLIQSDFSPNFQLDSAPFDSVIGLSASAFTSFTFGRFHFLDKFTSVTGFVSSFECMREYEIRELAAAVTEMVLADKDPDMSISLDFLPLSLPSHGSAEVSTGMSRRLSIGRDWLSDPLAAITNKLVYALKEVASNPSPGSSINLTWSPFIEKVCVQFFSPPNVRRYLAYFWSFWYPNCPIIHKPTFDVYDAPHTLLLSMTLIGASFAPEEGIQRNAKLWFDSAEELVFADEHFRRAVSTGDQTADDFTIRRDAVRALQAAYLMCLLQNWEGDANSKRRIRRVRFSMVTSIGRELGFAPGSHHELMTEEKNWDRFIVKEEFNRTLAYIFLLDTAFVIFNNTPPKVSVSELNIDPLCSERCFQATTATDCFTYLAERDKTMPISAYSFTGLVFRVCQGDLSAPERDYIARLGKLNIFMIVSAFHTLLFHVRNTLAPQAAILPIQQGLNNWKLIWAEHESLDTMDPACLNPGSPAECWKRTGFMEYAPEYWTLAQAMIISVQQTQTISEPESSSSLGLLLTRFDDNDMNQLHRFIKWVSNAGILRV</sequence>
<dbReference type="InterPro" id="IPR001138">
    <property type="entry name" value="Zn2Cys6_DnaBD"/>
</dbReference>
<dbReference type="Proteomes" id="UP000054771">
    <property type="component" value="Unassembled WGS sequence"/>
</dbReference>
<dbReference type="EMBL" id="CDMC01000016">
    <property type="protein sequence ID" value="CEL10032.1"/>
    <property type="molecule type" value="Genomic_DNA"/>
</dbReference>
<keyword evidence="8" id="KW-0804">Transcription</keyword>
<keyword evidence="2" id="KW-0479">Metal-binding</keyword>
<reference evidence="12" key="1">
    <citation type="journal article" date="2016" name="Genome Announc.">
        <title>Draft genome sequences of fungus Aspergillus calidoustus.</title>
        <authorList>
            <person name="Horn F."/>
            <person name="Linde J."/>
            <person name="Mattern D.J."/>
            <person name="Walther G."/>
            <person name="Guthke R."/>
            <person name="Scherlach K."/>
            <person name="Martin K."/>
            <person name="Brakhage A.A."/>
            <person name="Petzke L."/>
            <person name="Valiante V."/>
        </authorList>
    </citation>
    <scope>NUCLEOTIDE SEQUENCE [LARGE SCALE GENOMIC DNA]</scope>
    <source>
        <strain evidence="12">SF006504</strain>
    </source>
</reference>
<protein>
    <recommendedName>
        <fullName evidence="10">Zn(2)-C6 fungal-type domain-containing protein</fullName>
    </recommendedName>
</protein>
<dbReference type="GO" id="GO:0000978">
    <property type="term" value="F:RNA polymerase II cis-regulatory region sequence-specific DNA binding"/>
    <property type="evidence" value="ECO:0007669"/>
    <property type="project" value="InterPro"/>
</dbReference>
<organism evidence="11 12">
    <name type="scientific">Aspergillus calidoustus</name>
    <dbReference type="NCBI Taxonomy" id="454130"/>
    <lineage>
        <taxon>Eukaryota</taxon>
        <taxon>Fungi</taxon>
        <taxon>Dikarya</taxon>
        <taxon>Ascomycota</taxon>
        <taxon>Pezizomycotina</taxon>
        <taxon>Eurotiomycetes</taxon>
        <taxon>Eurotiomycetidae</taxon>
        <taxon>Eurotiales</taxon>
        <taxon>Aspergillaceae</taxon>
        <taxon>Aspergillus</taxon>
        <taxon>Aspergillus subgen. Nidulantes</taxon>
    </lineage>
</organism>
<dbReference type="GO" id="GO:0005634">
    <property type="term" value="C:nucleus"/>
    <property type="evidence" value="ECO:0007669"/>
    <property type="project" value="UniProtKB-SubCell"/>
</dbReference>
<dbReference type="OrthoDB" id="654211at2759"/>
<evidence type="ECO:0000313" key="12">
    <source>
        <dbReference type="Proteomes" id="UP000054771"/>
    </source>
</evidence>
<dbReference type="Gene3D" id="4.10.240.10">
    <property type="entry name" value="Zn(2)-C6 fungal-type DNA-binding domain"/>
    <property type="match status" value="1"/>
</dbReference>
<gene>
    <name evidence="11" type="ORF">ASPCAL13159</name>
</gene>